<gene>
    <name evidence="1" type="ORF">TVAG_063150</name>
</gene>
<dbReference type="InParanoid" id="A2DLS7"/>
<dbReference type="VEuPathDB" id="TrichDB:TVAGG3_0581480"/>
<reference evidence="1" key="1">
    <citation type="submission" date="2006-10" db="EMBL/GenBank/DDBJ databases">
        <authorList>
            <person name="Amadeo P."/>
            <person name="Zhao Q."/>
            <person name="Wortman J."/>
            <person name="Fraser-Liggett C."/>
            <person name="Carlton J."/>
        </authorList>
    </citation>
    <scope>NUCLEOTIDE SEQUENCE</scope>
    <source>
        <strain evidence="1">G3</strain>
    </source>
</reference>
<evidence type="ECO:0000313" key="2">
    <source>
        <dbReference type="Proteomes" id="UP000001542"/>
    </source>
</evidence>
<reference evidence="1" key="2">
    <citation type="journal article" date="2007" name="Science">
        <title>Draft genome sequence of the sexually transmitted pathogen Trichomonas vaginalis.</title>
        <authorList>
            <person name="Carlton J.M."/>
            <person name="Hirt R.P."/>
            <person name="Silva J.C."/>
            <person name="Delcher A.L."/>
            <person name="Schatz M."/>
            <person name="Zhao Q."/>
            <person name="Wortman J.R."/>
            <person name="Bidwell S.L."/>
            <person name="Alsmark U.C.M."/>
            <person name="Besteiro S."/>
            <person name="Sicheritz-Ponten T."/>
            <person name="Noel C.J."/>
            <person name="Dacks J.B."/>
            <person name="Foster P.G."/>
            <person name="Simillion C."/>
            <person name="Van de Peer Y."/>
            <person name="Miranda-Saavedra D."/>
            <person name="Barton G.J."/>
            <person name="Westrop G.D."/>
            <person name="Mueller S."/>
            <person name="Dessi D."/>
            <person name="Fiori P.L."/>
            <person name="Ren Q."/>
            <person name="Paulsen I."/>
            <person name="Zhang H."/>
            <person name="Bastida-Corcuera F.D."/>
            <person name="Simoes-Barbosa A."/>
            <person name="Brown M.T."/>
            <person name="Hayes R.D."/>
            <person name="Mukherjee M."/>
            <person name="Okumura C.Y."/>
            <person name="Schneider R."/>
            <person name="Smith A.J."/>
            <person name="Vanacova S."/>
            <person name="Villalvazo M."/>
            <person name="Haas B.J."/>
            <person name="Pertea M."/>
            <person name="Feldblyum T.V."/>
            <person name="Utterback T.R."/>
            <person name="Shu C.L."/>
            <person name="Osoegawa K."/>
            <person name="de Jong P.J."/>
            <person name="Hrdy I."/>
            <person name="Horvathova L."/>
            <person name="Zubacova Z."/>
            <person name="Dolezal P."/>
            <person name="Malik S.B."/>
            <person name="Logsdon J.M. Jr."/>
            <person name="Henze K."/>
            <person name="Gupta A."/>
            <person name="Wang C.C."/>
            <person name="Dunne R.L."/>
            <person name="Upcroft J.A."/>
            <person name="Upcroft P."/>
            <person name="White O."/>
            <person name="Salzberg S.L."/>
            <person name="Tang P."/>
            <person name="Chiu C.-H."/>
            <person name="Lee Y.-S."/>
            <person name="Embley T.M."/>
            <person name="Coombs G.H."/>
            <person name="Mottram J.C."/>
            <person name="Tachezy J."/>
            <person name="Fraser-Liggett C.M."/>
            <person name="Johnson P.J."/>
        </authorList>
    </citation>
    <scope>NUCLEOTIDE SEQUENCE [LARGE SCALE GENOMIC DNA]</scope>
    <source>
        <strain evidence="1">G3</strain>
    </source>
</reference>
<evidence type="ECO:0000313" key="1">
    <source>
        <dbReference type="EMBL" id="EAY18710.1"/>
    </source>
</evidence>
<proteinExistence type="predicted"/>
<accession>A2DLS7</accession>
<dbReference type="EMBL" id="DS113216">
    <property type="protein sequence ID" value="EAY18710.1"/>
    <property type="molecule type" value="Genomic_DNA"/>
</dbReference>
<name>A2DLS7_TRIV3</name>
<dbReference type="Proteomes" id="UP000001542">
    <property type="component" value="Unassembled WGS sequence"/>
</dbReference>
<dbReference type="KEGG" id="tva:5464224"/>
<keyword evidence="2" id="KW-1185">Reference proteome</keyword>
<dbReference type="VEuPathDB" id="TrichDB:TVAG_063150"/>
<dbReference type="RefSeq" id="XP_001579696.1">
    <property type="nucleotide sequence ID" value="XM_001579646.1"/>
</dbReference>
<sequence>MFKQNDEFDKKNKHVHVDPLIYADYVDDSTNLYDIEKRFQLLEMRQRNGENVSDAARKVYLELSNPSEIHDIDGWLDTSGGVLWDEIASDDDVDFDENMFDDDDEGGLESRDKGKNRGKRIKISTFSDIFHVERFGLMIERWPIRKLARTTPIPAEGLQQIVSETKMKNFIEIRHEKFKPLSNPNNYVTYPKITGEIVKKQLHRINIDGFVIDPPIGINMDQDELADFLTALISCGENPYIIIWSDPDTLVDIIDAANKASLKHCDSVAVELFDGLMEPITLRTKHGFPQHSRMLLMFRAFDAERSSLAQQRIRDTGWGLVYPNGKSHGRLGMPTVPHEILETMLPAKRRQRSFVEIWPSRFHLRENWISIDEK</sequence>
<dbReference type="AlphaFoldDB" id="A2DLS7"/>
<protein>
    <submittedName>
        <fullName evidence="1">Uncharacterized protein</fullName>
    </submittedName>
</protein>
<organism evidence="1 2">
    <name type="scientific">Trichomonas vaginalis (strain ATCC PRA-98 / G3)</name>
    <dbReference type="NCBI Taxonomy" id="412133"/>
    <lineage>
        <taxon>Eukaryota</taxon>
        <taxon>Metamonada</taxon>
        <taxon>Parabasalia</taxon>
        <taxon>Trichomonadida</taxon>
        <taxon>Trichomonadidae</taxon>
        <taxon>Trichomonas</taxon>
    </lineage>
</organism>